<dbReference type="Gene3D" id="3.90.226.10">
    <property type="entry name" value="2-enoyl-CoA Hydratase, Chain A, domain 1"/>
    <property type="match status" value="1"/>
</dbReference>
<dbReference type="EMBL" id="UINC01035465">
    <property type="protein sequence ID" value="SVB27911.1"/>
    <property type="molecule type" value="Genomic_DNA"/>
</dbReference>
<dbReference type="SUPFAM" id="SSF52096">
    <property type="entry name" value="ClpP/crotonase"/>
    <property type="match status" value="1"/>
</dbReference>
<name>A0A382CQL7_9ZZZZ</name>
<dbReference type="GO" id="GO:0004165">
    <property type="term" value="F:delta(3)-delta(2)-enoyl-CoA isomerase activity"/>
    <property type="evidence" value="ECO:0007669"/>
    <property type="project" value="TreeGrafter"/>
</dbReference>
<dbReference type="AlphaFoldDB" id="A0A382CQL7"/>
<evidence type="ECO:0000313" key="1">
    <source>
        <dbReference type="EMBL" id="SVB27911.1"/>
    </source>
</evidence>
<protein>
    <recommendedName>
        <fullName evidence="2">Enoyl-CoA hydratase</fullName>
    </recommendedName>
</protein>
<reference evidence="1" key="1">
    <citation type="submission" date="2018-05" db="EMBL/GenBank/DDBJ databases">
        <authorList>
            <person name="Lanie J.A."/>
            <person name="Ng W.-L."/>
            <person name="Kazmierczak K.M."/>
            <person name="Andrzejewski T.M."/>
            <person name="Davidsen T.M."/>
            <person name="Wayne K.J."/>
            <person name="Tettelin H."/>
            <person name="Glass J.I."/>
            <person name="Rusch D."/>
            <person name="Podicherti R."/>
            <person name="Tsui H.-C.T."/>
            <person name="Winkler M.E."/>
        </authorList>
    </citation>
    <scope>NUCLEOTIDE SEQUENCE</scope>
</reference>
<organism evidence="1">
    <name type="scientific">marine metagenome</name>
    <dbReference type="NCBI Taxonomy" id="408172"/>
    <lineage>
        <taxon>unclassified sequences</taxon>
        <taxon>metagenomes</taxon>
        <taxon>ecological metagenomes</taxon>
    </lineage>
</organism>
<evidence type="ECO:0008006" key="2">
    <source>
        <dbReference type="Google" id="ProtNLM"/>
    </source>
</evidence>
<accession>A0A382CQL7</accession>
<sequence length="220" mass="24814">MPELDLEKNGDVFVVTLDNPSTGNAINTASLSAHREILAELETVKENSAVVVTSSDPKSWCVGLDFDWIREQSEQEFGETFREVEEVFERWALLSLPTIACITGHCIAGGAFLASVMDFRLMRADRGWFAFTEIDVKIPPSPKLYLMADLLPNKQAVRELLLTGRRVGGDEAQKLGLVDESHLQEKLLPRAMEFAQQLAQKDLETYRKIKHLLKRDLVEQ</sequence>
<dbReference type="GO" id="GO:0006635">
    <property type="term" value="P:fatty acid beta-oxidation"/>
    <property type="evidence" value="ECO:0007669"/>
    <property type="project" value="TreeGrafter"/>
</dbReference>
<dbReference type="InterPro" id="IPR029045">
    <property type="entry name" value="ClpP/crotonase-like_dom_sf"/>
</dbReference>
<dbReference type="PANTHER" id="PTHR11941:SF75">
    <property type="entry name" value="ENOYL-COA HYDRATASE_ISOMERASE FAMILY PROTEIN"/>
    <property type="match status" value="1"/>
</dbReference>
<gene>
    <name evidence="1" type="ORF">METZ01_LOCUS180765</name>
</gene>
<dbReference type="Pfam" id="PF00378">
    <property type="entry name" value="ECH_1"/>
    <property type="match status" value="1"/>
</dbReference>
<dbReference type="InterPro" id="IPR001753">
    <property type="entry name" value="Enoyl-CoA_hydra/iso"/>
</dbReference>
<dbReference type="PANTHER" id="PTHR11941">
    <property type="entry name" value="ENOYL-COA HYDRATASE-RELATED"/>
    <property type="match status" value="1"/>
</dbReference>
<proteinExistence type="predicted"/>
<dbReference type="CDD" id="cd06558">
    <property type="entry name" value="crotonase-like"/>
    <property type="match status" value="1"/>
</dbReference>
<dbReference type="GO" id="GO:0005777">
    <property type="term" value="C:peroxisome"/>
    <property type="evidence" value="ECO:0007669"/>
    <property type="project" value="TreeGrafter"/>
</dbReference>